<dbReference type="AlphaFoldDB" id="A4G475"/>
<dbReference type="Proteomes" id="UP000006697">
    <property type="component" value="Chromosome"/>
</dbReference>
<name>A4G475_HERAR</name>
<keyword evidence="2" id="KW-1185">Reference proteome</keyword>
<reference evidence="1 2" key="1">
    <citation type="journal article" date="2007" name="PLoS Genet.">
        <title>A tale of two oxidation states: bacterial colonization of arsenic-rich environments.</title>
        <authorList>
            <person name="Muller D."/>
            <person name="Medigue C."/>
            <person name="Koechler S."/>
            <person name="Barbe V."/>
            <person name="Barakat M."/>
            <person name="Talla E."/>
            <person name="Bonnefoy V."/>
            <person name="Krin E."/>
            <person name="Arsene-Ploetze F."/>
            <person name="Carapito C."/>
            <person name="Chandler M."/>
            <person name="Cournoyer B."/>
            <person name="Cruveiller S."/>
            <person name="Dossat C."/>
            <person name="Duval S."/>
            <person name="Heymann M."/>
            <person name="Leize E."/>
            <person name="Lieutaud A."/>
            <person name="Lievremont D."/>
            <person name="Makita Y."/>
            <person name="Mangenot S."/>
            <person name="Nitschke W."/>
            <person name="Ortet P."/>
            <person name="Perdrial N."/>
            <person name="Schoepp B."/>
            <person name="Siguier N."/>
            <person name="Simeonova D.D."/>
            <person name="Rouy Z."/>
            <person name="Segurens B."/>
            <person name="Turlin E."/>
            <person name="Vallenet D."/>
            <person name="Van Dorsselaer A."/>
            <person name="Weiss S."/>
            <person name="Weissenbach J."/>
            <person name="Lett M.C."/>
            <person name="Danchin A."/>
            <person name="Bertin P.N."/>
        </authorList>
    </citation>
    <scope>NUCLEOTIDE SEQUENCE [LARGE SCALE GENOMIC DNA]</scope>
    <source>
        <strain evidence="2">ULPAs1</strain>
    </source>
</reference>
<dbReference type="HOGENOM" id="CLU_3428217_0_0_4"/>
<sequence length="20" mass="2370">MIEAFQLFEKSQKINFSPLV</sequence>
<gene>
    <name evidence="1" type="ordered locus">HEAR1133</name>
</gene>
<dbReference type="KEGG" id="har:HEAR1133"/>
<proteinExistence type="predicted"/>
<evidence type="ECO:0000313" key="1">
    <source>
        <dbReference type="EMBL" id="CAL61312.1"/>
    </source>
</evidence>
<organism evidence="1 2">
    <name type="scientific">Herminiimonas arsenicoxydans</name>
    <dbReference type="NCBI Taxonomy" id="204773"/>
    <lineage>
        <taxon>Bacteria</taxon>
        <taxon>Pseudomonadati</taxon>
        <taxon>Pseudomonadota</taxon>
        <taxon>Betaproteobacteria</taxon>
        <taxon>Burkholderiales</taxon>
        <taxon>Oxalobacteraceae</taxon>
        <taxon>Herminiimonas</taxon>
    </lineage>
</organism>
<dbReference type="EMBL" id="CU207211">
    <property type="protein sequence ID" value="CAL61312.1"/>
    <property type="molecule type" value="Genomic_DNA"/>
</dbReference>
<evidence type="ECO:0000313" key="2">
    <source>
        <dbReference type="Proteomes" id="UP000006697"/>
    </source>
</evidence>
<protein>
    <submittedName>
        <fullName evidence="1">Uncharacterized protein</fullName>
    </submittedName>
</protein>
<accession>A4G475</accession>